<evidence type="ECO:0000256" key="1">
    <source>
        <dbReference type="SAM" id="MobiDB-lite"/>
    </source>
</evidence>
<feature type="region of interest" description="Disordered" evidence="1">
    <location>
        <begin position="1"/>
        <end position="20"/>
    </location>
</feature>
<name>A0ABQ5F5I8_9ASTR</name>
<reference evidence="2" key="2">
    <citation type="submission" date="2022-01" db="EMBL/GenBank/DDBJ databases">
        <authorList>
            <person name="Yamashiro T."/>
            <person name="Shiraishi A."/>
            <person name="Satake H."/>
            <person name="Nakayama K."/>
        </authorList>
    </citation>
    <scope>NUCLEOTIDE SEQUENCE</scope>
</reference>
<gene>
    <name evidence="2" type="ORF">Tco_1002134</name>
</gene>
<proteinExistence type="predicted"/>
<reference evidence="2" key="1">
    <citation type="journal article" date="2022" name="Int. J. Mol. Sci.">
        <title>Draft Genome of Tanacetum Coccineum: Genomic Comparison of Closely Related Tanacetum-Family Plants.</title>
        <authorList>
            <person name="Yamashiro T."/>
            <person name="Shiraishi A."/>
            <person name="Nakayama K."/>
            <person name="Satake H."/>
        </authorList>
    </citation>
    <scope>NUCLEOTIDE SEQUENCE</scope>
</reference>
<evidence type="ECO:0000313" key="2">
    <source>
        <dbReference type="EMBL" id="GJT58601.1"/>
    </source>
</evidence>
<sequence>MSHSTIPIPSDSVRESVGSSPSLAILSDTKAEVMTIPVVLPKIAPEVAAVVIVSLLTATPDLAIESDPEVEPSKAPPSEIPPSPDYPMKDEFESIEDVPETTEPLHAQVAPPVYNTPTLPISSAEPTSVIPHDTRATVTMSPTTSRLAAASAPVVLPSVPADRLPPPKRLRGSLAGWTNRDATSDEGHRKAVAAVSDCSDARQRAYFEDRGVPSLVSLGLG</sequence>
<organism evidence="2 3">
    <name type="scientific">Tanacetum coccineum</name>
    <dbReference type="NCBI Taxonomy" id="301880"/>
    <lineage>
        <taxon>Eukaryota</taxon>
        <taxon>Viridiplantae</taxon>
        <taxon>Streptophyta</taxon>
        <taxon>Embryophyta</taxon>
        <taxon>Tracheophyta</taxon>
        <taxon>Spermatophyta</taxon>
        <taxon>Magnoliopsida</taxon>
        <taxon>eudicotyledons</taxon>
        <taxon>Gunneridae</taxon>
        <taxon>Pentapetalae</taxon>
        <taxon>asterids</taxon>
        <taxon>campanulids</taxon>
        <taxon>Asterales</taxon>
        <taxon>Asteraceae</taxon>
        <taxon>Asteroideae</taxon>
        <taxon>Anthemideae</taxon>
        <taxon>Anthemidinae</taxon>
        <taxon>Tanacetum</taxon>
    </lineage>
</organism>
<accession>A0ABQ5F5I8</accession>
<feature type="region of interest" description="Disordered" evidence="1">
    <location>
        <begin position="158"/>
        <end position="188"/>
    </location>
</feature>
<dbReference type="EMBL" id="BQNB010017033">
    <property type="protein sequence ID" value="GJT58601.1"/>
    <property type="molecule type" value="Genomic_DNA"/>
</dbReference>
<dbReference type="Proteomes" id="UP001151760">
    <property type="component" value="Unassembled WGS sequence"/>
</dbReference>
<feature type="compositionally biased region" description="Pro residues" evidence="1">
    <location>
        <begin position="74"/>
        <end position="85"/>
    </location>
</feature>
<comment type="caution">
    <text evidence="2">The sequence shown here is derived from an EMBL/GenBank/DDBJ whole genome shotgun (WGS) entry which is preliminary data.</text>
</comment>
<keyword evidence="3" id="KW-1185">Reference proteome</keyword>
<feature type="region of interest" description="Disordered" evidence="1">
    <location>
        <begin position="64"/>
        <end position="87"/>
    </location>
</feature>
<evidence type="ECO:0000313" key="3">
    <source>
        <dbReference type="Proteomes" id="UP001151760"/>
    </source>
</evidence>
<protein>
    <submittedName>
        <fullName evidence="2">Uncharacterized protein</fullName>
    </submittedName>
</protein>